<dbReference type="AlphaFoldDB" id="A0A6G4WXQ9"/>
<dbReference type="EMBL" id="JAAKZZ010000113">
    <property type="protein sequence ID" value="NGO69397.1"/>
    <property type="molecule type" value="Genomic_DNA"/>
</dbReference>
<protein>
    <submittedName>
        <fullName evidence="1">Uncharacterized protein</fullName>
    </submittedName>
</protein>
<evidence type="ECO:0000313" key="2">
    <source>
        <dbReference type="Proteomes" id="UP000477722"/>
    </source>
</evidence>
<gene>
    <name evidence="1" type="ORF">G5C65_13745</name>
</gene>
<accession>A0A6G4WXQ9</accession>
<keyword evidence="2" id="KW-1185">Reference proteome</keyword>
<reference evidence="1 2" key="1">
    <citation type="submission" date="2020-02" db="EMBL/GenBank/DDBJ databases">
        <title>Whole-genome analyses of novel actinobacteria.</title>
        <authorList>
            <person name="Sahin N."/>
            <person name="Tatar D."/>
        </authorList>
    </citation>
    <scope>NUCLEOTIDE SEQUENCE [LARGE SCALE GENOMIC DNA]</scope>
    <source>
        <strain evidence="1 2">SB3404</strain>
    </source>
</reference>
<name>A0A6G4WXQ9_9ACTN</name>
<evidence type="ECO:0000313" key="1">
    <source>
        <dbReference type="EMBL" id="NGO69397.1"/>
    </source>
</evidence>
<sequence length="58" mass="6636">MRRRERHLLRAREVALHRGREHARRLAKPLRAGAALRPTRTDELPLGNGEVAYAAVWG</sequence>
<comment type="caution">
    <text evidence="1">The sequence shown here is derived from an EMBL/GenBank/DDBJ whole genome shotgun (WGS) entry which is preliminary data.</text>
</comment>
<dbReference type="RefSeq" id="WP_165299087.1">
    <property type="nucleotide sequence ID" value="NZ_JAAKZZ010000113.1"/>
</dbReference>
<organism evidence="1 2">
    <name type="scientific">Streptomyces boncukensis</name>
    <dbReference type="NCBI Taxonomy" id="2711219"/>
    <lineage>
        <taxon>Bacteria</taxon>
        <taxon>Bacillati</taxon>
        <taxon>Actinomycetota</taxon>
        <taxon>Actinomycetes</taxon>
        <taxon>Kitasatosporales</taxon>
        <taxon>Streptomycetaceae</taxon>
        <taxon>Streptomyces</taxon>
    </lineage>
</organism>
<dbReference type="Proteomes" id="UP000477722">
    <property type="component" value="Unassembled WGS sequence"/>
</dbReference>
<proteinExistence type="predicted"/>